<dbReference type="InterPro" id="IPR036510">
    <property type="entry name" value="Ribosomal_bS20_sf"/>
</dbReference>
<organism evidence="9 10">
    <name type="scientific">Tindallia californiensis</name>
    <dbReference type="NCBI Taxonomy" id="159292"/>
    <lineage>
        <taxon>Bacteria</taxon>
        <taxon>Bacillati</taxon>
        <taxon>Bacillota</taxon>
        <taxon>Clostridia</taxon>
        <taxon>Peptostreptococcales</taxon>
        <taxon>Tindalliaceae</taxon>
        <taxon>Tindallia</taxon>
    </lineage>
</organism>
<keyword evidence="10" id="KW-1185">Reference proteome</keyword>
<dbReference type="GO" id="GO:0070181">
    <property type="term" value="F:small ribosomal subunit rRNA binding"/>
    <property type="evidence" value="ECO:0007669"/>
    <property type="project" value="TreeGrafter"/>
</dbReference>
<name>A0A1H3IWC8_9FIRM</name>
<comment type="function">
    <text evidence="1 8">Binds directly to 16S ribosomal RNA.</text>
</comment>
<evidence type="ECO:0000256" key="2">
    <source>
        <dbReference type="ARBA" id="ARBA00007634"/>
    </source>
</evidence>
<evidence type="ECO:0000256" key="8">
    <source>
        <dbReference type="HAMAP-Rule" id="MF_00500"/>
    </source>
</evidence>
<evidence type="ECO:0000256" key="3">
    <source>
        <dbReference type="ARBA" id="ARBA00022730"/>
    </source>
</evidence>
<dbReference type="OrthoDB" id="9808392at2"/>
<dbReference type="RefSeq" id="WP_093310225.1">
    <property type="nucleotide sequence ID" value="NZ_FNPV01000001.1"/>
</dbReference>
<comment type="similarity">
    <text evidence="2 8">Belongs to the bacterial ribosomal protein bS20 family.</text>
</comment>
<evidence type="ECO:0000313" key="10">
    <source>
        <dbReference type="Proteomes" id="UP000199230"/>
    </source>
</evidence>
<reference evidence="9 10" key="1">
    <citation type="submission" date="2016-10" db="EMBL/GenBank/DDBJ databases">
        <authorList>
            <person name="de Groot N.N."/>
        </authorList>
    </citation>
    <scope>NUCLEOTIDE SEQUENCE [LARGE SCALE GENOMIC DNA]</scope>
    <source>
        <strain evidence="9 10">APO</strain>
    </source>
</reference>
<dbReference type="SUPFAM" id="SSF46992">
    <property type="entry name" value="Ribosomal protein S20"/>
    <property type="match status" value="1"/>
</dbReference>
<dbReference type="GO" id="GO:0003735">
    <property type="term" value="F:structural constituent of ribosome"/>
    <property type="evidence" value="ECO:0007669"/>
    <property type="project" value="InterPro"/>
</dbReference>
<gene>
    <name evidence="8" type="primary">rpsT</name>
    <name evidence="9" type="ORF">SAMN05192546_101288</name>
</gene>
<dbReference type="GO" id="GO:0015935">
    <property type="term" value="C:small ribosomal subunit"/>
    <property type="evidence" value="ECO:0007669"/>
    <property type="project" value="TreeGrafter"/>
</dbReference>
<dbReference type="InterPro" id="IPR002583">
    <property type="entry name" value="Ribosomal_bS20"/>
</dbReference>
<evidence type="ECO:0000256" key="7">
    <source>
        <dbReference type="ARBA" id="ARBA00035136"/>
    </source>
</evidence>
<dbReference type="Pfam" id="PF01649">
    <property type="entry name" value="Ribosomal_S20p"/>
    <property type="match status" value="1"/>
</dbReference>
<dbReference type="EMBL" id="FNPV01000001">
    <property type="protein sequence ID" value="SDY31194.1"/>
    <property type="molecule type" value="Genomic_DNA"/>
</dbReference>
<dbReference type="FunFam" id="1.20.58.110:FF:000001">
    <property type="entry name" value="30S ribosomal protein S20"/>
    <property type="match status" value="1"/>
</dbReference>
<keyword evidence="4 8" id="KW-0694">RNA-binding</keyword>
<dbReference type="GO" id="GO:0006412">
    <property type="term" value="P:translation"/>
    <property type="evidence" value="ECO:0007669"/>
    <property type="project" value="UniProtKB-UniRule"/>
</dbReference>
<evidence type="ECO:0000256" key="4">
    <source>
        <dbReference type="ARBA" id="ARBA00022884"/>
    </source>
</evidence>
<dbReference type="STRING" id="159292.SAMN05192546_101288"/>
<accession>A0A1H3IWC8</accession>
<dbReference type="HAMAP" id="MF_00500">
    <property type="entry name" value="Ribosomal_bS20"/>
    <property type="match status" value="1"/>
</dbReference>
<dbReference type="Gene3D" id="1.20.58.110">
    <property type="entry name" value="Ribosomal protein S20"/>
    <property type="match status" value="1"/>
</dbReference>
<keyword evidence="6 8" id="KW-0687">Ribonucleoprotein</keyword>
<proteinExistence type="inferred from homology"/>
<protein>
    <recommendedName>
        <fullName evidence="7 8">Small ribosomal subunit protein bS20</fullName>
    </recommendedName>
</protein>
<dbReference type="NCBIfam" id="TIGR00029">
    <property type="entry name" value="S20"/>
    <property type="match status" value="1"/>
</dbReference>
<dbReference type="AlphaFoldDB" id="A0A1H3IWC8"/>
<sequence>MANIKSAMKRVRVIQKKTARNKMIKSQLKTAIKRFEEAIDKEQFDLAKEKLQFVDKKLKQAASKNVIHKNKASKKLSRLTKKLQRTVS</sequence>
<dbReference type="PANTHER" id="PTHR33398">
    <property type="entry name" value="30S RIBOSOMAL PROTEIN S20"/>
    <property type="match status" value="1"/>
</dbReference>
<dbReference type="PANTHER" id="PTHR33398:SF1">
    <property type="entry name" value="SMALL RIBOSOMAL SUBUNIT PROTEIN BS20C"/>
    <property type="match status" value="1"/>
</dbReference>
<evidence type="ECO:0000313" key="9">
    <source>
        <dbReference type="EMBL" id="SDY31194.1"/>
    </source>
</evidence>
<keyword evidence="5 8" id="KW-0689">Ribosomal protein</keyword>
<dbReference type="GO" id="GO:0005829">
    <property type="term" value="C:cytosol"/>
    <property type="evidence" value="ECO:0007669"/>
    <property type="project" value="TreeGrafter"/>
</dbReference>
<evidence type="ECO:0000256" key="1">
    <source>
        <dbReference type="ARBA" id="ARBA00003134"/>
    </source>
</evidence>
<evidence type="ECO:0000256" key="6">
    <source>
        <dbReference type="ARBA" id="ARBA00023274"/>
    </source>
</evidence>
<evidence type="ECO:0000256" key="5">
    <source>
        <dbReference type="ARBA" id="ARBA00022980"/>
    </source>
</evidence>
<dbReference type="Proteomes" id="UP000199230">
    <property type="component" value="Unassembled WGS sequence"/>
</dbReference>
<keyword evidence="3 8" id="KW-0699">rRNA-binding</keyword>